<proteinExistence type="predicted"/>
<dbReference type="PANTHER" id="PTHR42770">
    <property type="entry name" value="AMINO ACID TRANSPORTER-RELATED"/>
    <property type="match status" value="1"/>
</dbReference>
<feature type="transmembrane region" description="Helical" evidence="7">
    <location>
        <begin position="198"/>
        <end position="219"/>
    </location>
</feature>
<dbReference type="EMBL" id="CP000473">
    <property type="protein sequence ID" value="ABJ82825.1"/>
    <property type="molecule type" value="Genomic_DNA"/>
</dbReference>
<dbReference type="Pfam" id="PF13520">
    <property type="entry name" value="AA_permease_2"/>
    <property type="match status" value="1"/>
</dbReference>
<keyword evidence="6 7" id="KW-0472">Membrane</keyword>
<name>Q01N99_SOLUE</name>
<evidence type="ECO:0000313" key="8">
    <source>
        <dbReference type="EMBL" id="ABJ82825.1"/>
    </source>
</evidence>
<evidence type="ECO:0000256" key="1">
    <source>
        <dbReference type="ARBA" id="ARBA00004651"/>
    </source>
</evidence>
<gene>
    <name evidence="8" type="ordered locus">Acid_1835</name>
</gene>
<reference evidence="8" key="1">
    <citation type="submission" date="2006-10" db="EMBL/GenBank/DDBJ databases">
        <title>Complete sequence of Solibacter usitatus Ellin6076.</title>
        <authorList>
            <consortium name="US DOE Joint Genome Institute"/>
            <person name="Copeland A."/>
            <person name="Lucas S."/>
            <person name="Lapidus A."/>
            <person name="Barry K."/>
            <person name="Detter J.C."/>
            <person name="Glavina del Rio T."/>
            <person name="Hammon N."/>
            <person name="Israni S."/>
            <person name="Dalin E."/>
            <person name="Tice H."/>
            <person name="Pitluck S."/>
            <person name="Thompson L.S."/>
            <person name="Brettin T."/>
            <person name="Bruce D."/>
            <person name="Han C."/>
            <person name="Tapia R."/>
            <person name="Gilna P."/>
            <person name="Schmutz J."/>
            <person name="Larimer F."/>
            <person name="Land M."/>
            <person name="Hauser L."/>
            <person name="Kyrpides N."/>
            <person name="Mikhailova N."/>
            <person name="Janssen P.H."/>
            <person name="Kuske C.R."/>
            <person name="Richardson P."/>
        </authorList>
    </citation>
    <scope>NUCLEOTIDE SEQUENCE</scope>
    <source>
        <strain evidence="8">Ellin6076</strain>
    </source>
</reference>
<feature type="transmembrane region" description="Helical" evidence="7">
    <location>
        <begin position="12"/>
        <end position="31"/>
    </location>
</feature>
<feature type="transmembrane region" description="Helical" evidence="7">
    <location>
        <begin position="357"/>
        <end position="376"/>
    </location>
</feature>
<feature type="transmembrane region" description="Helical" evidence="7">
    <location>
        <begin position="231"/>
        <end position="254"/>
    </location>
</feature>
<dbReference type="STRING" id="234267.Acid_1835"/>
<evidence type="ECO:0000256" key="7">
    <source>
        <dbReference type="SAM" id="Phobius"/>
    </source>
</evidence>
<dbReference type="Gene3D" id="1.20.1740.10">
    <property type="entry name" value="Amino acid/polyamine transporter I"/>
    <property type="match status" value="1"/>
</dbReference>
<dbReference type="InterPro" id="IPR050367">
    <property type="entry name" value="APC_superfamily"/>
</dbReference>
<feature type="transmembrane region" description="Helical" evidence="7">
    <location>
        <begin position="86"/>
        <end position="109"/>
    </location>
</feature>
<feature type="transmembrane region" description="Helical" evidence="7">
    <location>
        <begin position="284"/>
        <end position="309"/>
    </location>
</feature>
<evidence type="ECO:0000256" key="3">
    <source>
        <dbReference type="ARBA" id="ARBA00022475"/>
    </source>
</evidence>
<sequence>MADTGPELKRELGLRDVTLFAIACIVGTRWIPAAAHAGPGSVTLWLLAALMFMVPLAIAVAALSVKYPGTGGFYLWTRNDFGRWHGFLAFVVYWISIAFWFPSAAMFYMSAGAYALGPSYSYLANSRPFLLTVSLVAIWIALGTNIVGMKIGKWTQNVGALSTWVLGGLLVVVAALLWNRSGPATPMNFAPTWNWDTLNFWSTIAYAMSGIEMAALVGGEIRDPQRTLPRAGWIASGITVVFYAGTTIALLAMLRPERISELNGLAEAGAQAASTLRAGWLSPLIAVLVMASAVGQFGGLGTAVSRLPFAVGVDKMLPPAFGRVHPRWGTPHISILALGILASFLLVAIQLGDTMRVAYQELVSLMVILGFLPYLYIFGSAWKTGKRLGAVSGWAITLLAILCSVVPTAEVKNVWLFETKLAIGTVGVIATAWWLYRRRA</sequence>
<dbReference type="OrthoDB" id="9791588at2"/>
<evidence type="ECO:0000256" key="6">
    <source>
        <dbReference type="ARBA" id="ARBA00023136"/>
    </source>
</evidence>
<comment type="subcellular location">
    <subcellularLocation>
        <location evidence="1">Cell membrane</location>
        <topology evidence="1">Multi-pass membrane protein</topology>
    </subcellularLocation>
</comment>
<evidence type="ECO:0000256" key="5">
    <source>
        <dbReference type="ARBA" id="ARBA00022989"/>
    </source>
</evidence>
<feature type="transmembrane region" description="Helical" evidence="7">
    <location>
        <begin position="388"/>
        <end position="409"/>
    </location>
</feature>
<evidence type="ECO:0000256" key="4">
    <source>
        <dbReference type="ARBA" id="ARBA00022692"/>
    </source>
</evidence>
<organism evidence="8">
    <name type="scientific">Solibacter usitatus (strain Ellin6076)</name>
    <dbReference type="NCBI Taxonomy" id="234267"/>
    <lineage>
        <taxon>Bacteria</taxon>
        <taxon>Pseudomonadati</taxon>
        <taxon>Acidobacteriota</taxon>
        <taxon>Terriglobia</taxon>
        <taxon>Bryobacterales</taxon>
        <taxon>Solibacteraceae</taxon>
        <taxon>Candidatus Solibacter</taxon>
    </lineage>
</organism>
<dbReference type="InterPro" id="IPR002293">
    <property type="entry name" value="AA/rel_permease1"/>
</dbReference>
<dbReference type="InParanoid" id="Q01N99"/>
<protein>
    <submittedName>
        <fullName evidence="8">Amino acid permease-associated region</fullName>
    </submittedName>
</protein>
<dbReference type="KEGG" id="sus:Acid_1835"/>
<dbReference type="GO" id="GO:0005886">
    <property type="term" value="C:plasma membrane"/>
    <property type="evidence" value="ECO:0007669"/>
    <property type="project" value="UniProtKB-SubCell"/>
</dbReference>
<dbReference type="PANTHER" id="PTHR42770:SF15">
    <property type="entry name" value="GLUTAMATE_GAMMA-AMINOBUTYRATE ANTIPORTER-RELATED"/>
    <property type="match status" value="1"/>
</dbReference>
<feature type="transmembrane region" description="Helical" evidence="7">
    <location>
        <begin position="43"/>
        <end position="65"/>
    </location>
</feature>
<evidence type="ECO:0000256" key="2">
    <source>
        <dbReference type="ARBA" id="ARBA00022448"/>
    </source>
</evidence>
<dbReference type="PIRSF" id="PIRSF006060">
    <property type="entry name" value="AA_transporter"/>
    <property type="match status" value="1"/>
</dbReference>
<accession>Q01N99</accession>
<keyword evidence="3" id="KW-1003">Cell membrane</keyword>
<feature type="transmembrane region" description="Helical" evidence="7">
    <location>
        <begin position="330"/>
        <end position="351"/>
    </location>
</feature>
<dbReference type="AlphaFoldDB" id="Q01N99"/>
<dbReference type="GO" id="GO:0022857">
    <property type="term" value="F:transmembrane transporter activity"/>
    <property type="evidence" value="ECO:0007669"/>
    <property type="project" value="InterPro"/>
</dbReference>
<keyword evidence="4 7" id="KW-0812">Transmembrane</keyword>
<feature type="transmembrane region" description="Helical" evidence="7">
    <location>
        <begin position="129"/>
        <end position="147"/>
    </location>
</feature>
<dbReference type="HOGENOM" id="CLU_020854_2_1_0"/>
<keyword evidence="2" id="KW-0813">Transport</keyword>
<dbReference type="eggNOG" id="COG0531">
    <property type="taxonomic scope" value="Bacteria"/>
</dbReference>
<feature type="transmembrane region" description="Helical" evidence="7">
    <location>
        <begin position="415"/>
        <end position="436"/>
    </location>
</feature>
<keyword evidence="5 7" id="KW-1133">Transmembrane helix</keyword>
<feature type="transmembrane region" description="Helical" evidence="7">
    <location>
        <begin position="159"/>
        <end position="178"/>
    </location>
</feature>